<evidence type="ECO:0000313" key="3">
    <source>
        <dbReference type="Proteomes" id="UP000706172"/>
    </source>
</evidence>
<gene>
    <name evidence="2" type="ORF">H0S81_10750</name>
</gene>
<dbReference type="Gene3D" id="3.90.105.10">
    <property type="entry name" value="Molybdopterin biosynthesis moea protein, domain 2"/>
    <property type="match status" value="1"/>
</dbReference>
<dbReference type="Gene3D" id="2.170.190.11">
    <property type="entry name" value="Molybdopterin biosynthesis moea protein, domain 3"/>
    <property type="match status" value="1"/>
</dbReference>
<dbReference type="GO" id="GO:0032324">
    <property type="term" value="P:molybdopterin cofactor biosynthetic process"/>
    <property type="evidence" value="ECO:0007669"/>
    <property type="project" value="InterPro"/>
</dbReference>
<dbReference type="EMBL" id="JACCQK010000706">
    <property type="protein sequence ID" value="MBG0780389.1"/>
    <property type="molecule type" value="Genomic_DNA"/>
</dbReference>
<organism evidence="2 3">
    <name type="scientific">Desulfotignum balticum</name>
    <dbReference type="NCBI Taxonomy" id="115781"/>
    <lineage>
        <taxon>Bacteria</taxon>
        <taxon>Pseudomonadati</taxon>
        <taxon>Thermodesulfobacteriota</taxon>
        <taxon>Desulfobacteria</taxon>
        <taxon>Desulfobacterales</taxon>
        <taxon>Desulfobacteraceae</taxon>
        <taxon>Desulfotignum</taxon>
    </lineage>
</organism>
<feature type="non-terminal residue" evidence="2">
    <location>
        <position position="63"/>
    </location>
</feature>
<sequence>MSHFFKVKTLDDVLSMTRNFDPADTERVDISDAFSRILAQNLTAPGDMPGFRRATMDGFAVNA</sequence>
<name>A0A931CZS9_9BACT</name>
<dbReference type="SUPFAM" id="SSF63882">
    <property type="entry name" value="MoeA N-terminal region -like"/>
    <property type="match status" value="1"/>
</dbReference>
<dbReference type="InterPro" id="IPR005110">
    <property type="entry name" value="MoeA_linker/N"/>
</dbReference>
<comment type="caution">
    <text evidence="2">The sequence shown here is derived from an EMBL/GenBank/DDBJ whole genome shotgun (WGS) entry which is preliminary data.</text>
</comment>
<protein>
    <submittedName>
        <fullName evidence="2">Molybdopterin molybdenumtransferase MoeA</fullName>
    </submittedName>
</protein>
<accession>A0A931CZS9</accession>
<dbReference type="AlphaFoldDB" id="A0A931CZS9"/>
<evidence type="ECO:0000259" key="1">
    <source>
        <dbReference type="Pfam" id="PF03453"/>
    </source>
</evidence>
<evidence type="ECO:0000313" key="2">
    <source>
        <dbReference type="EMBL" id="MBG0780389.1"/>
    </source>
</evidence>
<reference evidence="2" key="1">
    <citation type="submission" date="2020-07" db="EMBL/GenBank/DDBJ databases">
        <title>Severe corrosion of carbon steel in oil field produced water can be linked to methanogenic archaea containing a special type of NiFe hydrogenase.</title>
        <authorList>
            <person name="Lahme S."/>
            <person name="Mand J."/>
            <person name="Longwell J."/>
            <person name="Smith R."/>
            <person name="Enning D."/>
        </authorList>
    </citation>
    <scope>NUCLEOTIDE SEQUENCE</scope>
    <source>
        <strain evidence="2">MIC098Bin6</strain>
    </source>
</reference>
<dbReference type="Pfam" id="PF03453">
    <property type="entry name" value="MoeA_N"/>
    <property type="match status" value="1"/>
</dbReference>
<dbReference type="InterPro" id="IPR036135">
    <property type="entry name" value="MoeA_linker/N_sf"/>
</dbReference>
<feature type="domain" description="MoeA N-terminal and linker" evidence="1">
    <location>
        <begin position="11"/>
        <end position="62"/>
    </location>
</feature>
<proteinExistence type="predicted"/>
<dbReference type="Proteomes" id="UP000706172">
    <property type="component" value="Unassembled WGS sequence"/>
</dbReference>